<dbReference type="CDD" id="cd01080">
    <property type="entry name" value="NAD_bind_m-THF_DH_Cyclohyd"/>
    <property type="match status" value="1"/>
</dbReference>
<dbReference type="EC" id="1.5.1.5" evidence="12"/>
<dbReference type="InterPro" id="IPR020867">
    <property type="entry name" value="THF_DH/CycHdrlase_CS"/>
</dbReference>
<dbReference type="EC" id="3.5.4.9" evidence="12"/>
<dbReference type="HAMAP" id="MF_01576">
    <property type="entry name" value="THF_DHG_CYH"/>
    <property type="match status" value="1"/>
</dbReference>
<evidence type="ECO:0000313" key="15">
    <source>
        <dbReference type="EMBL" id="SPS06767.1"/>
    </source>
</evidence>
<keyword evidence="5 12" id="KW-0658">Purine biosynthesis</keyword>
<evidence type="ECO:0000256" key="6">
    <source>
        <dbReference type="ARBA" id="ARBA00022801"/>
    </source>
</evidence>
<evidence type="ECO:0000256" key="7">
    <source>
        <dbReference type="ARBA" id="ARBA00022857"/>
    </source>
</evidence>
<evidence type="ECO:0000256" key="8">
    <source>
        <dbReference type="ARBA" id="ARBA00023002"/>
    </source>
</evidence>
<dbReference type="NCBIfam" id="NF010786">
    <property type="entry name" value="PRK14189.1"/>
    <property type="match status" value="1"/>
</dbReference>
<evidence type="ECO:0000256" key="9">
    <source>
        <dbReference type="ARBA" id="ARBA00023102"/>
    </source>
</evidence>
<comment type="pathway">
    <text evidence="1 12">One-carbon metabolism; tetrahydrofolate interconversion.</text>
</comment>
<keyword evidence="8 12" id="KW-0560">Oxidoreductase</keyword>
<proteinExistence type="inferred from homology"/>
<name>A0A2X0QYU4_9PROT</name>
<feature type="domain" description="Tetrahydrofolate dehydrogenase/cyclohydrolase catalytic" evidence="13">
    <location>
        <begin position="6"/>
        <end position="120"/>
    </location>
</feature>
<evidence type="ECO:0000256" key="1">
    <source>
        <dbReference type="ARBA" id="ARBA00004777"/>
    </source>
</evidence>
<keyword evidence="10 12" id="KW-0486">Methionine biosynthesis</keyword>
<accession>A0A2X0QYU4</accession>
<dbReference type="FunFam" id="3.40.50.720:FF:000094">
    <property type="entry name" value="Bifunctional protein FolD"/>
    <property type="match status" value="1"/>
</dbReference>
<dbReference type="PANTHER" id="PTHR48099">
    <property type="entry name" value="C-1-TETRAHYDROFOLATE SYNTHASE, CYTOPLASMIC-RELATED"/>
    <property type="match status" value="1"/>
</dbReference>
<dbReference type="GO" id="GO:0035999">
    <property type="term" value="P:tetrahydrofolate interconversion"/>
    <property type="evidence" value="ECO:0007669"/>
    <property type="project" value="UniProtKB-UniRule"/>
</dbReference>
<keyword evidence="4 12" id="KW-0028">Amino-acid biosynthesis</keyword>
<comment type="similarity">
    <text evidence="12">Belongs to the tetrahydrofolate dehydrogenase/cyclohydrolase family.</text>
</comment>
<dbReference type="InterPro" id="IPR000672">
    <property type="entry name" value="THF_DH/CycHdrlase"/>
</dbReference>
<dbReference type="PRINTS" id="PR00085">
    <property type="entry name" value="THFDHDRGNASE"/>
</dbReference>
<dbReference type="GO" id="GO:0005829">
    <property type="term" value="C:cytosol"/>
    <property type="evidence" value="ECO:0007669"/>
    <property type="project" value="TreeGrafter"/>
</dbReference>
<evidence type="ECO:0000256" key="4">
    <source>
        <dbReference type="ARBA" id="ARBA00022605"/>
    </source>
</evidence>
<dbReference type="NCBIfam" id="NF010783">
    <property type="entry name" value="PRK14186.1"/>
    <property type="match status" value="1"/>
</dbReference>
<dbReference type="UniPathway" id="UPA00193"/>
<feature type="domain" description="Tetrahydrofolate dehydrogenase/cyclohydrolase NAD(P)-binding" evidence="14">
    <location>
        <begin position="139"/>
        <end position="280"/>
    </location>
</feature>
<evidence type="ECO:0000256" key="11">
    <source>
        <dbReference type="ARBA" id="ARBA00023268"/>
    </source>
</evidence>
<dbReference type="SUPFAM" id="SSF51735">
    <property type="entry name" value="NAD(P)-binding Rossmann-fold domains"/>
    <property type="match status" value="1"/>
</dbReference>
<keyword evidence="3 12" id="KW-0554">One-carbon metabolism</keyword>
<dbReference type="Gene3D" id="3.40.50.10860">
    <property type="entry name" value="Leucine Dehydrogenase, chain A, domain 1"/>
    <property type="match status" value="1"/>
</dbReference>
<comment type="subunit">
    <text evidence="2 12">Homodimer.</text>
</comment>
<evidence type="ECO:0000259" key="14">
    <source>
        <dbReference type="Pfam" id="PF02882"/>
    </source>
</evidence>
<sequence>MTARIIDGKAISQELRAAWKARVNEIKARGVTPGLAVIIVGEDPASRVYVGNKVKACAEAGVYSEHIALPVNTPESVLLARIADLNANPAIHGVLVQLPLPRHIDSNKVLEAIRPDKDVDGFHPMNVGALVTGNTAFPPCTPSGTMKLLEKMGIEIEGRHAVVVGRSNIVGKPMALMLLHKNATVTICTSRTVNLAKYTRDADILVVATGKPGMITGDMIKPGATVIDIGINRMPDGKLTGDVEFESAKEVAGFITPVPGGVGPMTITMLIENTIQAAERAIIRN</sequence>
<evidence type="ECO:0000256" key="10">
    <source>
        <dbReference type="ARBA" id="ARBA00023167"/>
    </source>
</evidence>
<organism evidence="15">
    <name type="scientific">Candidatus Nitrotoga fabula</name>
    <dbReference type="NCBI Taxonomy" id="2182327"/>
    <lineage>
        <taxon>Bacteria</taxon>
        <taxon>Pseudomonadati</taxon>
        <taxon>Pseudomonadota</taxon>
        <taxon>Betaproteobacteria</taxon>
        <taxon>Nitrosomonadales</taxon>
        <taxon>Gallionellaceae</taxon>
        <taxon>Candidatus Nitrotoga</taxon>
    </lineage>
</organism>
<comment type="function">
    <text evidence="12">Catalyzes the oxidation of 5,10-methylenetetrahydrofolate to 5,10-methenyltetrahydrofolate and then the hydrolysis of 5,10-methenyltetrahydrofolate to 10-formyltetrahydrofolate.</text>
</comment>
<dbReference type="PANTHER" id="PTHR48099:SF5">
    <property type="entry name" value="C-1-TETRAHYDROFOLATE SYNTHASE, CYTOPLASMIC"/>
    <property type="match status" value="1"/>
</dbReference>
<dbReference type="EMBL" id="LS423452">
    <property type="protein sequence ID" value="SPS06767.1"/>
    <property type="molecule type" value="Genomic_DNA"/>
</dbReference>
<evidence type="ECO:0000256" key="5">
    <source>
        <dbReference type="ARBA" id="ARBA00022755"/>
    </source>
</evidence>
<dbReference type="GO" id="GO:0000105">
    <property type="term" value="P:L-histidine biosynthetic process"/>
    <property type="evidence" value="ECO:0007669"/>
    <property type="project" value="UniProtKB-KW"/>
</dbReference>
<dbReference type="PROSITE" id="PS00767">
    <property type="entry name" value="THF_DHG_CYH_2"/>
    <property type="match status" value="1"/>
</dbReference>
<dbReference type="SUPFAM" id="SSF53223">
    <property type="entry name" value="Aminoacid dehydrogenase-like, N-terminal domain"/>
    <property type="match status" value="1"/>
</dbReference>
<dbReference type="GO" id="GO:0006164">
    <property type="term" value="P:purine nucleotide biosynthetic process"/>
    <property type="evidence" value="ECO:0007669"/>
    <property type="project" value="UniProtKB-KW"/>
</dbReference>
<evidence type="ECO:0000256" key="3">
    <source>
        <dbReference type="ARBA" id="ARBA00022563"/>
    </source>
</evidence>
<feature type="binding site" evidence="12">
    <location>
        <begin position="165"/>
        <end position="167"/>
    </location>
    <ligand>
        <name>NADP(+)</name>
        <dbReference type="ChEBI" id="CHEBI:58349"/>
    </ligand>
</feature>
<evidence type="ECO:0000256" key="2">
    <source>
        <dbReference type="ARBA" id="ARBA00011738"/>
    </source>
</evidence>
<dbReference type="Pfam" id="PF00763">
    <property type="entry name" value="THF_DHG_CYH"/>
    <property type="match status" value="1"/>
</dbReference>
<dbReference type="Gene3D" id="3.40.50.720">
    <property type="entry name" value="NAD(P)-binding Rossmann-like Domain"/>
    <property type="match status" value="1"/>
</dbReference>
<dbReference type="InterPro" id="IPR020631">
    <property type="entry name" value="THF_DH/CycHdrlase_NAD-bd_dom"/>
</dbReference>
<dbReference type="InterPro" id="IPR046346">
    <property type="entry name" value="Aminoacid_DH-like_N_sf"/>
</dbReference>
<dbReference type="AlphaFoldDB" id="A0A2X0QYU4"/>
<gene>
    <name evidence="12 15" type="primary">folD</name>
    <name evidence="15" type="ORF">NITFAB_2360</name>
</gene>
<dbReference type="GO" id="GO:0004488">
    <property type="term" value="F:methylenetetrahydrofolate dehydrogenase (NADP+) activity"/>
    <property type="evidence" value="ECO:0007669"/>
    <property type="project" value="UniProtKB-UniRule"/>
</dbReference>
<comment type="catalytic activity">
    <reaction evidence="12">
        <text>(6R)-5,10-methenyltetrahydrofolate + H2O = (6R)-10-formyltetrahydrofolate + H(+)</text>
        <dbReference type="Rhea" id="RHEA:23700"/>
        <dbReference type="ChEBI" id="CHEBI:15377"/>
        <dbReference type="ChEBI" id="CHEBI:15378"/>
        <dbReference type="ChEBI" id="CHEBI:57455"/>
        <dbReference type="ChEBI" id="CHEBI:195366"/>
        <dbReference type="EC" id="3.5.4.9"/>
    </reaction>
</comment>
<comment type="caution">
    <text evidence="12">Lacks conserved residue(s) required for the propagation of feature annotation.</text>
</comment>
<keyword evidence="9 12" id="KW-0368">Histidine biosynthesis</keyword>
<protein>
    <recommendedName>
        <fullName evidence="12">Bifunctional protein FolD</fullName>
    </recommendedName>
    <domain>
        <recommendedName>
            <fullName evidence="12">Methylenetetrahydrofolate dehydrogenase</fullName>
            <ecNumber evidence="12">1.5.1.5</ecNumber>
        </recommendedName>
    </domain>
    <domain>
        <recommendedName>
            <fullName evidence="12">Methenyltetrahydrofolate cyclohydrolase</fullName>
            <ecNumber evidence="12">3.5.4.9</ecNumber>
        </recommendedName>
    </domain>
</protein>
<dbReference type="NCBIfam" id="NF008058">
    <property type="entry name" value="PRK10792.1"/>
    <property type="match status" value="1"/>
</dbReference>
<dbReference type="GO" id="GO:0004477">
    <property type="term" value="F:methenyltetrahydrofolate cyclohydrolase activity"/>
    <property type="evidence" value="ECO:0007669"/>
    <property type="project" value="UniProtKB-UniRule"/>
</dbReference>
<dbReference type="FunFam" id="3.40.50.10860:FF:000005">
    <property type="entry name" value="C-1-tetrahydrofolate synthase, cytoplasmic, putative"/>
    <property type="match status" value="1"/>
</dbReference>
<dbReference type="GO" id="GO:0009086">
    <property type="term" value="P:methionine biosynthetic process"/>
    <property type="evidence" value="ECO:0007669"/>
    <property type="project" value="UniProtKB-KW"/>
</dbReference>
<keyword evidence="11 12" id="KW-0511">Multifunctional enzyme</keyword>
<reference evidence="15" key="1">
    <citation type="submission" date="2018-05" db="EMBL/GenBank/DDBJ databases">
        <authorList>
            <person name="Lanie J.A."/>
            <person name="Ng W.-L."/>
            <person name="Kazmierczak K.M."/>
            <person name="Andrzejewski T.M."/>
            <person name="Davidsen T.M."/>
            <person name="Wayne K.J."/>
            <person name="Tettelin H."/>
            <person name="Glass J.I."/>
            <person name="Rusch D."/>
            <person name="Podicherti R."/>
            <person name="Tsui H.-C.T."/>
            <person name="Winkler M.E."/>
        </authorList>
    </citation>
    <scope>NUCLEOTIDE SEQUENCE</scope>
    <source>
        <strain evidence="15">KNB</strain>
    </source>
</reference>
<evidence type="ECO:0000256" key="12">
    <source>
        <dbReference type="HAMAP-Rule" id="MF_01576"/>
    </source>
</evidence>
<dbReference type="InterPro" id="IPR020630">
    <property type="entry name" value="THF_DH/CycHdrlase_cat_dom"/>
</dbReference>
<comment type="catalytic activity">
    <reaction evidence="12">
        <text>(6R)-5,10-methylene-5,6,7,8-tetrahydrofolate + NADP(+) = (6R)-5,10-methenyltetrahydrofolate + NADPH</text>
        <dbReference type="Rhea" id="RHEA:22812"/>
        <dbReference type="ChEBI" id="CHEBI:15636"/>
        <dbReference type="ChEBI" id="CHEBI:57455"/>
        <dbReference type="ChEBI" id="CHEBI:57783"/>
        <dbReference type="ChEBI" id="CHEBI:58349"/>
        <dbReference type="EC" id="1.5.1.5"/>
    </reaction>
</comment>
<dbReference type="Pfam" id="PF02882">
    <property type="entry name" value="THF_DHG_CYH_C"/>
    <property type="match status" value="1"/>
</dbReference>
<evidence type="ECO:0000259" key="13">
    <source>
        <dbReference type="Pfam" id="PF00763"/>
    </source>
</evidence>
<dbReference type="InterPro" id="IPR036291">
    <property type="entry name" value="NAD(P)-bd_dom_sf"/>
</dbReference>
<feature type="binding site" evidence="12">
    <location>
        <position position="231"/>
    </location>
    <ligand>
        <name>NADP(+)</name>
        <dbReference type="ChEBI" id="CHEBI:58349"/>
    </ligand>
</feature>
<keyword evidence="7 12" id="KW-0521">NADP</keyword>
<keyword evidence="6 12" id="KW-0378">Hydrolase</keyword>